<organism evidence="2 3">
    <name type="scientific">Mycena chlorophos</name>
    <name type="common">Agaric fungus</name>
    <name type="synonym">Agaricus chlorophos</name>
    <dbReference type="NCBI Taxonomy" id="658473"/>
    <lineage>
        <taxon>Eukaryota</taxon>
        <taxon>Fungi</taxon>
        <taxon>Dikarya</taxon>
        <taxon>Basidiomycota</taxon>
        <taxon>Agaricomycotina</taxon>
        <taxon>Agaricomycetes</taxon>
        <taxon>Agaricomycetidae</taxon>
        <taxon>Agaricales</taxon>
        <taxon>Marasmiineae</taxon>
        <taxon>Mycenaceae</taxon>
        <taxon>Mycena</taxon>
    </lineage>
</organism>
<comment type="caution">
    <text evidence="2">The sequence shown here is derived from an EMBL/GenBank/DDBJ whole genome shotgun (WGS) entry which is preliminary data.</text>
</comment>
<dbReference type="EMBL" id="JACAZE010000010">
    <property type="protein sequence ID" value="KAF7305697.1"/>
    <property type="molecule type" value="Genomic_DNA"/>
</dbReference>
<evidence type="ECO:0000313" key="2">
    <source>
        <dbReference type="EMBL" id="KAF7305697.1"/>
    </source>
</evidence>
<protein>
    <submittedName>
        <fullName evidence="2">Uncharacterized protein</fullName>
    </submittedName>
</protein>
<evidence type="ECO:0000313" key="3">
    <source>
        <dbReference type="Proteomes" id="UP000613580"/>
    </source>
</evidence>
<reference evidence="2" key="1">
    <citation type="submission" date="2020-05" db="EMBL/GenBank/DDBJ databases">
        <title>Mycena genomes resolve the evolution of fungal bioluminescence.</title>
        <authorList>
            <person name="Tsai I.J."/>
        </authorList>
    </citation>
    <scope>NUCLEOTIDE SEQUENCE</scope>
    <source>
        <strain evidence="2">110903Hualien_Pintung</strain>
    </source>
</reference>
<name>A0A8H6SWM8_MYCCL</name>
<gene>
    <name evidence="2" type="ORF">HMN09_00823900</name>
</gene>
<feature type="region of interest" description="Disordered" evidence="1">
    <location>
        <begin position="1"/>
        <end position="89"/>
    </location>
</feature>
<sequence length="129" mass="13899">MILPPQSPQGTDHVSSEDVRPPKSPLTSPLRLLRRNRDAFPDCARGVPPVPPLPIAFPGHEEQLTERPAGGTSVVVERQPSPGARQETIAPSDQISSLTRRCRIGPCLKCRPWALGDEGTGGRATHPDC</sequence>
<keyword evidence="3" id="KW-1185">Reference proteome</keyword>
<dbReference type="AlphaFoldDB" id="A0A8H6SWM8"/>
<dbReference type="Proteomes" id="UP000613580">
    <property type="component" value="Unassembled WGS sequence"/>
</dbReference>
<evidence type="ECO:0000256" key="1">
    <source>
        <dbReference type="SAM" id="MobiDB-lite"/>
    </source>
</evidence>
<accession>A0A8H6SWM8</accession>
<proteinExistence type="predicted"/>